<evidence type="ECO:0000256" key="1">
    <source>
        <dbReference type="ARBA" id="ARBA00022448"/>
    </source>
</evidence>
<dbReference type="GO" id="GO:0051537">
    <property type="term" value="F:2 iron, 2 sulfur cluster binding"/>
    <property type="evidence" value="ECO:0007669"/>
    <property type="project" value="UniProtKB-KW"/>
</dbReference>
<evidence type="ECO:0000256" key="4">
    <source>
        <dbReference type="ARBA" id="ARBA00022982"/>
    </source>
</evidence>
<evidence type="ECO:0000256" key="8">
    <source>
        <dbReference type="ARBA" id="ARBA00046332"/>
    </source>
</evidence>
<keyword evidence="4" id="KW-0249">Electron transport</keyword>
<dbReference type="InterPro" id="IPR041854">
    <property type="entry name" value="BFD-like_2Fe2S-bd_dom_sf"/>
</dbReference>
<dbReference type="KEGG" id="sxa:FMM02_03850"/>
<protein>
    <recommendedName>
        <fullName evidence="7">Bacterioferritin-associated ferredoxin</fullName>
    </recommendedName>
</protein>
<name>A0A516IQI8_9SPHN</name>
<dbReference type="PANTHER" id="PTHR37424">
    <property type="entry name" value="BACTERIOFERRITIN-ASSOCIATED FERREDOXIN"/>
    <property type="match status" value="1"/>
</dbReference>
<keyword evidence="3" id="KW-0479">Metal-binding</keyword>
<evidence type="ECO:0000313" key="10">
    <source>
        <dbReference type="EMBL" id="QDP19171.1"/>
    </source>
</evidence>
<feature type="domain" description="BFD-like [2Fe-2S]-binding" evidence="9">
    <location>
        <begin position="2"/>
        <end position="51"/>
    </location>
</feature>
<dbReference type="OrthoDB" id="7428628at2"/>
<dbReference type="Gene3D" id="1.10.10.1100">
    <property type="entry name" value="BFD-like [2Fe-2S]-binding domain"/>
    <property type="match status" value="1"/>
</dbReference>
<dbReference type="RefSeq" id="WP_147493625.1">
    <property type="nucleotide sequence ID" value="NZ_CP041659.1"/>
</dbReference>
<organism evidence="10 11">
    <name type="scientific">Sphingomonas xanthus</name>
    <dbReference type="NCBI Taxonomy" id="2594473"/>
    <lineage>
        <taxon>Bacteria</taxon>
        <taxon>Pseudomonadati</taxon>
        <taxon>Pseudomonadota</taxon>
        <taxon>Alphaproteobacteria</taxon>
        <taxon>Sphingomonadales</taxon>
        <taxon>Sphingomonadaceae</taxon>
        <taxon>Sphingomonas</taxon>
    </lineage>
</organism>
<evidence type="ECO:0000259" key="9">
    <source>
        <dbReference type="Pfam" id="PF04324"/>
    </source>
</evidence>
<dbReference type="GO" id="GO:0046872">
    <property type="term" value="F:metal ion binding"/>
    <property type="evidence" value="ECO:0007669"/>
    <property type="project" value="UniProtKB-KW"/>
</dbReference>
<evidence type="ECO:0000256" key="7">
    <source>
        <dbReference type="ARBA" id="ARBA00039386"/>
    </source>
</evidence>
<evidence type="ECO:0000256" key="2">
    <source>
        <dbReference type="ARBA" id="ARBA00022714"/>
    </source>
</evidence>
<evidence type="ECO:0000256" key="3">
    <source>
        <dbReference type="ARBA" id="ARBA00022723"/>
    </source>
</evidence>
<evidence type="ECO:0000256" key="5">
    <source>
        <dbReference type="ARBA" id="ARBA00023004"/>
    </source>
</evidence>
<proteinExistence type="inferred from homology"/>
<dbReference type="EMBL" id="CP041659">
    <property type="protein sequence ID" value="QDP19171.1"/>
    <property type="molecule type" value="Genomic_DNA"/>
</dbReference>
<sequence>MIVCSCNVIRANDIRAAVRRGCADSDSCYRAMGCEFQCGGCRDMADEIVDEMLARPRDEAAQAA</sequence>
<comment type="similarity">
    <text evidence="8">Belongs to the Bfd family.</text>
</comment>
<keyword evidence="2" id="KW-0001">2Fe-2S</keyword>
<dbReference type="Proteomes" id="UP000321857">
    <property type="component" value="Chromosome"/>
</dbReference>
<evidence type="ECO:0000256" key="6">
    <source>
        <dbReference type="ARBA" id="ARBA00023014"/>
    </source>
</evidence>
<dbReference type="AlphaFoldDB" id="A0A516IQI8"/>
<accession>A0A516IQI8</accession>
<keyword evidence="1" id="KW-0813">Transport</keyword>
<keyword evidence="6" id="KW-0411">Iron-sulfur</keyword>
<dbReference type="InterPro" id="IPR007419">
    <property type="entry name" value="BFD-like_2Fe2S-bd_dom"/>
</dbReference>
<evidence type="ECO:0000313" key="11">
    <source>
        <dbReference type="Proteomes" id="UP000321857"/>
    </source>
</evidence>
<dbReference type="PANTHER" id="PTHR37424:SF1">
    <property type="entry name" value="BACTERIOFERRITIN-ASSOCIATED FERREDOXIN"/>
    <property type="match status" value="1"/>
</dbReference>
<keyword evidence="11" id="KW-1185">Reference proteome</keyword>
<keyword evidence="5" id="KW-0408">Iron</keyword>
<reference evidence="10 11" key="1">
    <citation type="submission" date="2019-07" db="EMBL/GenBank/DDBJ databases">
        <title>Sphingomonas AE3 Genome sequencing and assembly.</title>
        <authorList>
            <person name="Kim H."/>
        </authorList>
    </citation>
    <scope>NUCLEOTIDE SEQUENCE [LARGE SCALE GENOMIC DNA]</scope>
    <source>
        <strain evidence="10 11">AE3</strain>
    </source>
</reference>
<gene>
    <name evidence="10" type="ORF">FMM02_03850</name>
</gene>
<dbReference type="Pfam" id="PF04324">
    <property type="entry name" value="Fer2_BFD"/>
    <property type="match status" value="1"/>
</dbReference>
<dbReference type="InterPro" id="IPR052371">
    <property type="entry name" value="BFD-associated_ferredoxin"/>
</dbReference>